<evidence type="ECO:0000259" key="19">
    <source>
        <dbReference type="Pfam" id="PF08033"/>
    </source>
</evidence>
<evidence type="ECO:0000259" key="18">
    <source>
        <dbReference type="Pfam" id="PF04815"/>
    </source>
</evidence>
<proteinExistence type="inferred from homology"/>
<dbReference type="InterPro" id="IPR036465">
    <property type="entry name" value="vWFA_dom_sf"/>
</dbReference>
<comment type="similarity">
    <text evidence="4">Belongs to the SEC23/SEC24 family. SEC24 subfamily.</text>
</comment>
<feature type="compositionally biased region" description="Acidic residues" evidence="14">
    <location>
        <begin position="266"/>
        <end position="278"/>
    </location>
</feature>
<dbReference type="SUPFAM" id="SSF82919">
    <property type="entry name" value="Zn-finger domain of Sec23/24"/>
    <property type="match status" value="1"/>
</dbReference>
<dbReference type="Pfam" id="PF04810">
    <property type="entry name" value="zf-Sec23_Sec24"/>
    <property type="match status" value="1"/>
</dbReference>
<dbReference type="InterPro" id="IPR041742">
    <property type="entry name" value="Sec24-like_trunk_dom"/>
</dbReference>
<dbReference type="Gene3D" id="3.40.50.410">
    <property type="entry name" value="von Willebrand factor, type A domain"/>
    <property type="match status" value="1"/>
</dbReference>
<dbReference type="InterPro" id="IPR036174">
    <property type="entry name" value="Znf_Sec23_Sec24_sf"/>
</dbReference>
<evidence type="ECO:0000256" key="11">
    <source>
        <dbReference type="ARBA" id="ARBA00022927"/>
    </source>
</evidence>
<keyword evidence="5" id="KW-0813">Transport</keyword>
<evidence type="ECO:0000256" key="12">
    <source>
        <dbReference type="ARBA" id="ARBA00023136"/>
    </source>
</evidence>
<dbReference type="SUPFAM" id="SSF81811">
    <property type="entry name" value="Helical domain of Sec23/24"/>
    <property type="match status" value="1"/>
</dbReference>
<keyword evidence="11" id="KW-0653">Protein transport</keyword>
<keyword evidence="9" id="KW-0862">Zinc</keyword>
<dbReference type="InterPro" id="IPR050550">
    <property type="entry name" value="SEC23_SEC24_subfamily"/>
</dbReference>
<dbReference type="Pfam" id="PF00626">
    <property type="entry name" value="Gelsolin"/>
    <property type="match status" value="1"/>
</dbReference>
<dbReference type="Gene3D" id="2.30.30.380">
    <property type="entry name" value="Zn-finger domain of Sec23/24"/>
    <property type="match status" value="1"/>
</dbReference>
<dbReference type="GO" id="GO:0008270">
    <property type="term" value="F:zinc ion binding"/>
    <property type="evidence" value="ECO:0007669"/>
    <property type="project" value="InterPro"/>
</dbReference>
<organism evidence="20 21">
    <name type="scientific">Falco tinnunculus</name>
    <name type="common">Common kestrel</name>
    <dbReference type="NCBI Taxonomy" id="100819"/>
    <lineage>
        <taxon>Eukaryota</taxon>
        <taxon>Metazoa</taxon>
        <taxon>Chordata</taxon>
        <taxon>Craniata</taxon>
        <taxon>Vertebrata</taxon>
        <taxon>Euteleostomi</taxon>
        <taxon>Archelosauria</taxon>
        <taxon>Archosauria</taxon>
        <taxon>Dinosauria</taxon>
        <taxon>Saurischia</taxon>
        <taxon>Theropoda</taxon>
        <taxon>Coelurosauria</taxon>
        <taxon>Aves</taxon>
        <taxon>Neognathae</taxon>
        <taxon>Neoaves</taxon>
        <taxon>Telluraves</taxon>
        <taxon>Australaves</taxon>
        <taxon>Falconiformes</taxon>
        <taxon>Falconidae</taxon>
        <taxon>Falco</taxon>
    </lineage>
</organism>
<dbReference type="GO" id="GO:0030127">
    <property type="term" value="C:COPII vesicle coat"/>
    <property type="evidence" value="ECO:0007669"/>
    <property type="project" value="InterPro"/>
</dbReference>
<dbReference type="PANTHER" id="PTHR13803:SF42">
    <property type="entry name" value="PROTEIN TRANSPORT PROTEIN SEC24B"/>
    <property type="match status" value="1"/>
</dbReference>
<dbReference type="Gene3D" id="2.60.40.1670">
    <property type="entry name" value="beta-sandwich domain of Sec23/24"/>
    <property type="match status" value="1"/>
</dbReference>
<dbReference type="SUPFAM" id="SSF53300">
    <property type="entry name" value="vWA-like"/>
    <property type="match status" value="1"/>
</dbReference>
<evidence type="ECO:0000256" key="1">
    <source>
        <dbReference type="ARBA" id="ARBA00004299"/>
    </source>
</evidence>
<dbReference type="GO" id="GO:0005789">
    <property type="term" value="C:endoplasmic reticulum membrane"/>
    <property type="evidence" value="ECO:0007669"/>
    <property type="project" value="UniProtKB-SubCell"/>
</dbReference>
<dbReference type="InterPro" id="IPR012990">
    <property type="entry name" value="Beta-sandwich_Sec23_24"/>
</dbReference>
<feature type="domain" description="Sec23/Sec24 helical" evidence="18">
    <location>
        <begin position="871"/>
        <end position="971"/>
    </location>
</feature>
<dbReference type="InterPro" id="IPR006895">
    <property type="entry name" value="Znf_Sec23_Sec24"/>
</dbReference>
<dbReference type="AlphaFoldDB" id="A0A8C4VBK0"/>
<feature type="domain" description="Gelsolin-like" evidence="15">
    <location>
        <begin position="998"/>
        <end position="1070"/>
    </location>
</feature>
<feature type="domain" description="Zinc finger Sec23/Sec24-type" evidence="16">
    <location>
        <begin position="459"/>
        <end position="495"/>
    </location>
</feature>
<keyword evidence="13" id="KW-0968">Cytoplasmic vesicle</keyword>
<name>A0A8C4VBK0_FALTI</name>
<evidence type="ECO:0000256" key="6">
    <source>
        <dbReference type="ARBA" id="ARBA00022490"/>
    </source>
</evidence>
<keyword evidence="8" id="KW-0256">Endoplasmic reticulum</keyword>
<dbReference type="Gene3D" id="3.40.20.10">
    <property type="entry name" value="Severin"/>
    <property type="match status" value="1"/>
</dbReference>
<dbReference type="SUPFAM" id="SSF81995">
    <property type="entry name" value="beta-sandwich domain of Sec23/24"/>
    <property type="match status" value="1"/>
</dbReference>
<evidence type="ECO:0000256" key="4">
    <source>
        <dbReference type="ARBA" id="ARBA00008334"/>
    </source>
</evidence>
<reference evidence="20" key="2">
    <citation type="submission" date="2025-09" db="UniProtKB">
        <authorList>
            <consortium name="Ensembl"/>
        </authorList>
    </citation>
    <scope>IDENTIFICATION</scope>
</reference>
<dbReference type="CDD" id="cd01479">
    <property type="entry name" value="Sec24-like"/>
    <property type="match status" value="1"/>
</dbReference>
<dbReference type="Pfam" id="PF08033">
    <property type="entry name" value="Sec23_BS"/>
    <property type="match status" value="1"/>
</dbReference>
<evidence type="ECO:0000259" key="15">
    <source>
        <dbReference type="Pfam" id="PF00626"/>
    </source>
</evidence>
<dbReference type="GO" id="GO:0005829">
    <property type="term" value="C:cytosol"/>
    <property type="evidence" value="ECO:0007669"/>
    <property type="project" value="UniProtKB-SubCell"/>
</dbReference>
<feature type="domain" description="Sec23/Sec24 trunk" evidence="17">
    <location>
        <begin position="532"/>
        <end position="771"/>
    </location>
</feature>
<dbReference type="GO" id="GO:0006886">
    <property type="term" value="P:intracellular protein transport"/>
    <property type="evidence" value="ECO:0007669"/>
    <property type="project" value="InterPro"/>
</dbReference>
<evidence type="ECO:0000256" key="13">
    <source>
        <dbReference type="ARBA" id="ARBA00023329"/>
    </source>
</evidence>
<dbReference type="Pfam" id="PF04815">
    <property type="entry name" value="Sec23_helical"/>
    <property type="match status" value="1"/>
</dbReference>
<evidence type="ECO:0000256" key="7">
    <source>
        <dbReference type="ARBA" id="ARBA00022723"/>
    </source>
</evidence>
<evidence type="ECO:0000313" key="20">
    <source>
        <dbReference type="Ensembl" id="ENSFTIP00000022035.1"/>
    </source>
</evidence>
<dbReference type="PANTHER" id="PTHR13803">
    <property type="entry name" value="SEC24-RELATED PROTEIN"/>
    <property type="match status" value="1"/>
</dbReference>
<keyword evidence="7" id="KW-0479">Metal-binding</keyword>
<dbReference type="InterPro" id="IPR007123">
    <property type="entry name" value="Gelsolin-like_dom"/>
</dbReference>
<sequence>METSFDNGSPVQNWMQFPSGYGSHPPNYSAPSGHYSQVPNKAAASHLDNQYRASYYPTYYSSPAQNVMTPSVGTSVLNTQESQQLYNKTPHTVGSAEGPVQGAISSASYLHTSAQQSYSAFGNHYSTSVSSSVASQGFPLNSDHYAMPVVSSAVYPNVSYPPAAPGSVYGQAFTSQSLPVVGQVKETNKFSSQSTSVPHSLQQHVPVGYNTTLSTTSSAQSVQDNLCSNLTRSVAKVNNQINTGMQFGGYVNNQASSAPAPLSSSSDDEEEDEEDEEAVSVFNTCGISFVLPETRSVTSSPVPAPSVPQTSKASKPFGYGYPTLQPGYQNAAAPTPVQPSNPGHHPGLQHYPQQYPGVNQLTSSIGGLSLQHSQQPESLRPVNLTQDRNILPVSSVPAPVPNLNSDLRKLNCSPDSFRCTLTNIPQTQALLNKAKLPLGLLLHPFRDLTQLPVITTSTIVRCRSCRTYINPFVSFIDQRRWKCNLCYRVNDVPEEFMYNPLTRSYGEPHKRPEVQNSTVELIASSDYMLRPPQPAVYLFVLDVSHNAVEAGYLTIVCQSLLENLDKLPGDSRTRIGFITFDSTVQFYNLQEGLSQPQMLIVSDIDDIFLPTPDSLLVNLHESKELIKDLLNALPNMFTNTRETHSALGPALQAAFKLMSPTGGRISVFQTQLPSLGAGLLHSREDPNQRSSTKVVQHLGPATDFYKKLALDCSGQQTAVDLFLLSSQYSDLASLACVSKYSAGCIYYYPSFHHSHNPAQAEKLQKDLKRYLTRKIGFEAVMRIRCTKGLSIHTFHGNFFVRSTDLLSLANVNPDAGFAVQMSIEESLTDTSLVCFQTALLYTSSKGERRIRVHTLCLPVVSSLADVYAGADVQAVVCLLANMAVDRSVSSSLADARDALVNAVVDSLAAYMSTASNLQQSMLIAPNSLKLFPLYILALLKQKAFRTGTSTRLDDRVYAMCQMKSQPLVHLMKMIHPNLYRIDKLIDESTIHVNDRVVPQPPLQKLSAEKLTREGAFLMDCGSIFYIWIGKNCDNNFIKDVLGYPNYASVPQTMTQLPEVDALSSERTRSFVSWLRDSRTLSPVLQVIKDENPAKTEFFQHLIEDRTEAAFSYYEFLLNIQQQVCK</sequence>
<feature type="region of interest" description="Disordered" evidence="14">
    <location>
        <begin position="252"/>
        <end position="279"/>
    </location>
</feature>
<dbReference type="GO" id="GO:0070971">
    <property type="term" value="C:endoplasmic reticulum exit site"/>
    <property type="evidence" value="ECO:0007669"/>
    <property type="project" value="TreeGrafter"/>
</dbReference>
<keyword evidence="21" id="KW-1185">Reference proteome</keyword>
<keyword evidence="10" id="KW-0931">ER-Golgi transport</keyword>
<dbReference type="InterPro" id="IPR006896">
    <property type="entry name" value="Sec23/24_trunk_dom"/>
</dbReference>
<accession>A0A8C4VBK0</accession>
<keyword evidence="12" id="KW-0472">Membrane</keyword>
<evidence type="ECO:0000256" key="3">
    <source>
        <dbReference type="ARBA" id="ARBA00004514"/>
    </source>
</evidence>
<reference evidence="20" key="1">
    <citation type="submission" date="2025-08" db="UniProtKB">
        <authorList>
            <consortium name="Ensembl"/>
        </authorList>
    </citation>
    <scope>IDENTIFICATION</scope>
</reference>
<dbReference type="FunFam" id="3.40.50.410:FF:000019">
    <property type="entry name" value="SEC24 homolog B, COPII coat complex component"/>
    <property type="match status" value="1"/>
</dbReference>
<evidence type="ECO:0000259" key="16">
    <source>
        <dbReference type="Pfam" id="PF04810"/>
    </source>
</evidence>
<evidence type="ECO:0000259" key="17">
    <source>
        <dbReference type="Pfam" id="PF04811"/>
    </source>
</evidence>
<comment type="subcellular location">
    <subcellularLocation>
        <location evidence="3">Cytoplasm</location>
        <location evidence="3">Cytosol</location>
    </subcellularLocation>
    <subcellularLocation>
        <location evidence="1">Cytoplasmic vesicle</location>
        <location evidence="1">COPII-coated vesicle membrane</location>
        <topology evidence="1">Peripheral membrane protein</topology>
        <orientation evidence="1">Cytoplasmic side</orientation>
    </subcellularLocation>
    <subcellularLocation>
        <location evidence="2">Endoplasmic reticulum membrane</location>
        <topology evidence="2">Peripheral membrane protein</topology>
        <orientation evidence="2">Cytoplasmic side</orientation>
    </subcellularLocation>
</comment>
<dbReference type="InterPro" id="IPR029006">
    <property type="entry name" value="ADF-H/Gelsolin-like_dom_sf"/>
</dbReference>
<dbReference type="InterPro" id="IPR036175">
    <property type="entry name" value="Sec23/24_helical_dom_sf"/>
</dbReference>
<dbReference type="FunFam" id="2.30.30.380:FF:000004">
    <property type="entry name" value="SEC24 homolog B, COPII coat complex component"/>
    <property type="match status" value="1"/>
</dbReference>
<evidence type="ECO:0000256" key="9">
    <source>
        <dbReference type="ARBA" id="ARBA00022833"/>
    </source>
</evidence>
<dbReference type="InterPro" id="IPR006900">
    <property type="entry name" value="Sec23/24_helical_dom"/>
</dbReference>
<evidence type="ECO:0000256" key="5">
    <source>
        <dbReference type="ARBA" id="ARBA00022448"/>
    </source>
</evidence>
<evidence type="ECO:0000256" key="10">
    <source>
        <dbReference type="ARBA" id="ARBA00022892"/>
    </source>
</evidence>
<feature type="compositionally biased region" description="Low complexity" evidence="14">
    <location>
        <begin position="295"/>
        <end position="311"/>
    </location>
</feature>
<dbReference type="GO" id="GO:0000149">
    <property type="term" value="F:SNARE binding"/>
    <property type="evidence" value="ECO:0007669"/>
    <property type="project" value="TreeGrafter"/>
</dbReference>
<evidence type="ECO:0000256" key="2">
    <source>
        <dbReference type="ARBA" id="ARBA00004397"/>
    </source>
</evidence>
<feature type="domain" description="Sec23/Sec24 beta-sandwich" evidence="19">
    <location>
        <begin position="776"/>
        <end position="860"/>
    </location>
</feature>
<protein>
    <submittedName>
        <fullName evidence="20">SEC24 homolog B, COPII coat complex component</fullName>
    </submittedName>
</protein>
<evidence type="ECO:0000256" key="14">
    <source>
        <dbReference type="SAM" id="MobiDB-lite"/>
    </source>
</evidence>
<evidence type="ECO:0000313" key="21">
    <source>
        <dbReference type="Proteomes" id="UP000694562"/>
    </source>
</evidence>
<dbReference type="Proteomes" id="UP000694562">
    <property type="component" value="Unplaced"/>
</dbReference>
<dbReference type="InterPro" id="IPR036180">
    <property type="entry name" value="Gelsolin-like_dom_sf"/>
</dbReference>
<keyword evidence="6" id="KW-0963">Cytoplasm</keyword>
<dbReference type="Gene3D" id="1.20.120.730">
    <property type="entry name" value="Sec23/Sec24 helical domain"/>
    <property type="match status" value="1"/>
</dbReference>
<dbReference type="SUPFAM" id="SSF82754">
    <property type="entry name" value="C-terminal, gelsolin-like domain of Sec23/24"/>
    <property type="match status" value="1"/>
</dbReference>
<evidence type="ECO:0000256" key="8">
    <source>
        <dbReference type="ARBA" id="ARBA00022824"/>
    </source>
</evidence>
<dbReference type="Pfam" id="PF04811">
    <property type="entry name" value="Sec23_trunk"/>
    <property type="match status" value="1"/>
</dbReference>
<feature type="region of interest" description="Disordered" evidence="14">
    <location>
        <begin position="295"/>
        <end position="316"/>
    </location>
</feature>
<dbReference type="GO" id="GO:0090110">
    <property type="term" value="P:COPII-coated vesicle cargo loading"/>
    <property type="evidence" value="ECO:0007669"/>
    <property type="project" value="TreeGrafter"/>
</dbReference>
<dbReference type="Ensembl" id="ENSFTIT00000022952.1">
    <property type="protein sequence ID" value="ENSFTIP00000022035.1"/>
    <property type="gene ID" value="ENSFTIG00000013541.1"/>
</dbReference>